<evidence type="ECO:0000313" key="5">
    <source>
        <dbReference type="Proteomes" id="UP000727071"/>
    </source>
</evidence>
<reference evidence="3 4" key="1">
    <citation type="submission" date="2021-05" db="EMBL/GenBank/DDBJ databases">
        <title>Pangenome of Leuconostoc gelidum warrants species status for Leuconostoc gelidum subsp. gasicomitatum.</title>
        <authorList>
            <person name="Johansson P."/>
            <person name="Sade E."/>
            <person name="Hultman J."/>
            <person name="Auvinen P."/>
            <person name="Bjorkroth J."/>
        </authorList>
    </citation>
    <scope>NUCLEOTIDE SEQUENCE</scope>
    <source>
        <strain evidence="2 4">AMKR21</strain>
        <strain evidence="3">C220d</strain>
    </source>
</reference>
<dbReference type="EMBL" id="JAHBFV010000024">
    <property type="protein sequence ID" value="MBZ6016656.1"/>
    <property type="molecule type" value="Genomic_DNA"/>
</dbReference>
<organism evidence="3 5">
    <name type="scientific">Leuconostoc gelidum subsp. gelidum</name>
    <dbReference type="NCBI Taxonomy" id="1607839"/>
    <lineage>
        <taxon>Bacteria</taxon>
        <taxon>Bacillati</taxon>
        <taxon>Bacillota</taxon>
        <taxon>Bacilli</taxon>
        <taxon>Lactobacillales</taxon>
        <taxon>Lactobacillaceae</taxon>
        <taxon>Leuconostoc</taxon>
        <taxon>Leuconostoc gelidum group</taxon>
    </lineage>
</organism>
<dbReference type="Proteomes" id="UP000727071">
    <property type="component" value="Unassembled WGS sequence"/>
</dbReference>
<dbReference type="CDD" id="cd00093">
    <property type="entry name" value="HTH_XRE"/>
    <property type="match status" value="1"/>
</dbReference>
<evidence type="ECO:0000313" key="2">
    <source>
        <dbReference type="EMBL" id="MBZ5999312.1"/>
    </source>
</evidence>
<keyword evidence="4" id="KW-1185">Reference proteome</keyword>
<dbReference type="SUPFAM" id="SSF47413">
    <property type="entry name" value="lambda repressor-like DNA-binding domains"/>
    <property type="match status" value="1"/>
</dbReference>
<dbReference type="EMBL" id="JAHBFX010000001">
    <property type="protein sequence ID" value="MBZ5999312.1"/>
    <property type="molecule type" value="Genomic_DNA"/>
</dbReference>
<dbReference type="PROSITE" id="PS50943">
    <property type="entry name" value="HTH_CROC1"/>
    <property type="match status" value="1"/>
</dbReference>
<name>A0AB35G1Y9_LEUGE</name>
<dbReference type="GO" id="GO:0003677">
    <property type="term" value="F:DNA binding"/>
    <property type="evidence" value="ECO:0007669"/>
    <property type="project" value="InterPro"/>
</dbReference>
<dbReference type="InterPro" id="IPR010982">
    <property type="entry name" value="Lambda_DNA-bd_dom_sf"/>
</dbReference>
<feature type="domain" description="HTH cro/C1-type" evidence="1">
    <location>
        <begin position="27"/>
        <end position="67"/>
    </location>
</feature>
<protein>
    <submittedName>
        <fullName evidence="3">Helix-turn-helix transcriptional regulator</fullName>
    </submittedName>
</protein>
<sequence length="70" mass="7848">MAVTLKFRDPINVKEKIAMQGESIAGFSRRIKVNYSLMIEYLNGKKFPSPPTAKKIADGLSVEIIDIFFA</sequence>
<gene>
    <name evidence="3" type="ORF">KII88_09010</name>
    <name evidence="2" type="ORF">KIJ07_02570</name>
</gene>
<dbReference type="SMART" id="SM00530">
    <property type="entry name" value="HTH_XRE"/>
    <property type="match status" value="1"/>
</dbReference>
<proteinExistence type="predicted"/>
<comment type="caution">
    <text evidence="3">The sequence shown here is derived from an EMBL/GenBank/DDBJ whole genome shotgun (WGS) entry which is preliminary data.</text>
</comment>
<evidence type="ECO:0000313" key="3">
    <source>
        <dbReference type="EMBL" id="MBZ6016656.1"/>
    </source>
</evidence>
<dbReference type="RefSeq" id="WP_010016371.1">
    <property type="nucleotide sequence ID" value="NZ_BPKU01000003.1"/>
</dbReference>
<dbReference type="Gene3D" id="1.10.260.40">
    <property type="entry name" value="lambda repressor-like DNA-binding domains"/>
    <property type="match status" value="1"/>
</dbReference>
<dbReference type="AlphaFoldDB" id="A0AB35G1Y9"/>
<evidence type="ECO:0000313" key="4">
    <source>
        <dbReference type="Proteomes" id="UP000705994"/>
    </source>
</evidence>
<accession>A0AB35G1Y9</accession>
<dbReference type="Proteomes" id="UP000705994">
    <property type="component" value="Unassembled WGS sequence"/>
</dbReference>
<evidence type="ECO:0000259" key="1">
    <source>
        <dbReference type="PROSITE" id="PS50943"/>
    </source>
</evidence>
<dbReference type="GeneID" id="61037078"/>
<dbReference type="InterPro" id="IPR001387">
    <property type="entry name" value="Cro/C1-type_HTH"/>
</dbReference>